<sequence length="435" mass="47845">MARLSGAGPEASQRASQDPDRSVSVEEQTLPADDTVPPFFNTTFSTHRVSPLYVGPRELDATRLDQLASRLRDTLVGDVVRGVQIGLESTETVGGHQVGPLKEVRIRWFKAADVLGEAGPEEPTRRAKKGKRRAAKGNTERDAAEEEEEGLWIHIRHENAAYNALMLPTTERPRASGWAAQPHFVHLPLLLLRMPQPLKVVISEWIASTFDCRVAKVSLGTRTLVSIWEAWIQDMGIISKGPDFVITLAFTLPAQKRQQEEEDDGSGSEDELNQAQTSSDHEAAAAEPGLRSIDITINPQDLRRFARAGENLIPLKATPKNKASWETDPRQRRSLAGPNTDDGWAWRTSAAARAEQPFTEALGRYLHHHLALDLFHPGVRVVQISCGGFVLAQSKLKVVRVGGEVGEPLSRASWGFVTRLGERVAGEALPQIFGT</sequence>
<name>A0AA39GN74_SARSR</name>
<dbReference type="Proteomes" id="UP001175261">
    <property type="component" value="Unassembled WGS sequence"/>
</dbReference>
<feature type="region of interest" description="Disordered" evidence="1">
    <location>
        <begin position="256"/>
        <end position="290"/>
    </location>
</feature>
<evidence type="ECO:0000256" key="1">
    <source>
        <dbReference type="SAM" id="MobiDB-lite"/>
    </source>
</evidence>
<feature type="region of interest" description="Disordered" evidence="1">
    <location>
        <begin position="119"/>
        <end position="147"/>
    </location>
</feature>
<dbReference type="InterPro" id="IPR025204">
    <property type="entry name" value="CENP-L"/>
</dbReference>
<proteinExistence type="predicted"/>
<protein>
    <recommendedName>
        <fullName evidence="4">Siroheme synthase</fullName>
    </recommendedName>
</protein>
<feature type="region of interest" description="Disordered" evidence="1">
    <location>
        <begin position="1"/>
        <end position="38"/>
    </location>
</feature>
<dbReference type="EMBL" id="JAPDFR010000002">
    <property type="protein sequence ID" value="KAK0390089.1"/>
    <property type="molecule type" value="Genomic_DNA"/>
</dbReference>
<accession>A0AA39GN74</accession>
<evidence type="ECO:0000313" key="3">
    <source>
        <dbReference type="Proteomes" id="UP001175261"/>
    </source>
</evidence>
<dbReference type="Pfam" id="PF13092">
    <property type="entry name" value="CENP-L"/>
    <property type="match status" value="1"/>
</dbReference>
<evidence type="ECO:0000313" key="2">
    <source>
        <dbReference type="EMBL" id="KAK0390089.1"/>
    </source>
</evidence>
<evidence type="ECO:0008006" key="4">
    <source>
        <dbReference type="Google" id="ProtNLM"/>
    </source>
</evidence>
<keyword evidence="3" id="KW-1185">Reference proteome</keyword>
<dbReference type="AlphaFoldDB" id="A0AA39GN74"/>
<gene>
    <name evidence="2" type="ORF">NLU13_3662</name>
</gene>
<feature type="region of interest" description="Disordered" evidence="1">
    <location>
        <begin position="318"/>
        <end position="343"/>
    </location>
</feature>
<feature type="compositionally biased region" description="Acidic residues" evidence="1">
    <location>
        <begin position="260"/>
        <end position="272"/>
    </location>
</feature>
<comment type="caution">
    <text evidence="2">The sequence shown here is derived from an EMBL/GenBank/DDBJ whole genome shotgun (WGS) entry which is preliminary data.</text>
</comment>
<organism evidence="2 3">
    <name type="scientific">Sarocladium strictum</name>
    <name type="common">Black bundle disease fungus</name>
    <name type="synonym">Acremonium strictum</name>
    <dbReference type="NCBI Taxonomy" id="5046"/>
    <lineage>
        <taxon>Eukaryota</taxon>
        <taxon>Fungi</taxon>
        <taxon>Dikarya</taxon>
        <taxon>Ascomycota</taxon>
        <taxon>Pezizomycotina</taxon>
        <taxon>Sordariomycetes</taxon>
        <taxon>Hypocreomycetidae</taxon>
        <taxon>Hypocreales</taxon>
        <taxon>Sarocladiaceae</taxon>
        <taxon>Sarocladium</taxon>
    </lineage>
</organism>
<reference evidence="2" key="1">
    <citation type="submission" date="2022-10" db="EMBL/GenBank/DDBJ databases">
        <title>Determination and structural analysis of whole genome sequence of Sarocladium strictum F4-1.</title>
        <authorList>
            <person name="Hu L."/>
            <person name="Jiang Y."/>
        </authorList>
    </citation>
    <scope>NUCLEOTIDE SEQUENCE</scope>
    <source>
        <strain evidence="2">F4-1</strain>
    </source>
</reference>
<feature type="compositionally biased region" description="Basic residues" evidence="1">
    <location>
        <begin position="126"/>
        <end position="135"/>
    </location>
</feature>